<dbReference type="GO" id="GO:0016740">
    <property type="term" value="F:transferase activity"/>
    <property type="evidence" value="ECO:0007669"/>
    <property type="project" value="UniProtKB-KW"/>
</dbReference>
<dbReference type="Pfam" id="PF13692">
    <property type="entry name" value="Glyco_trans_1_4"/>
    <property type="match status" value="1"/>
</dbReference>
<organism evidence="1 2">
    <name type="scientific">Mucilaginibacter corticis</name>
    <dbReference type="NCBI Taxonomy" id="2597670"/>
    <lineage>
        <taxon>Bacteria</taxon>
        <taxon>Pseudomonadati</taxon>
        <taxon>Bacteroidota</taxon>
        <taxon>Sphingobacteriia</taxon>
        <taxon>Sphingobacteriales</taxon>
        <taxon>Sphingobacteriaceae</taxon>
        <taxon>Mucilaginibacter</taxon>
    </lineage>
</organism>
<name>A0A556M865_9SPHI</name>
<dbReference type="Proteomes" id="UP000318733">
    <property type="component" value="Unassembled WGS sequence"/>
</dbReference>
<dbReference type="EMBL" id="VLPK01000008">
    <property type="protein sequence ID" value="TSJ35975.1"/>
    <property type="molecule type" value="Genomic_DNA"/>
</dbReference>
<evidence type="ECO:0000313" key="2">
    <source>
        <dbReference type="Proteomes" id="UP000318733"/>
    </source>
</evidence>
<gene>
    <name evidence="1" type="ORF">FO440_23960</name>
</gene>
<dbReference type="Gene3D" id="3.40.50.2000">
    <property type="entry name" value="Glycogen Phosphorylase B"/>
    <property type="match status" value="1"/>
</dbReference>
<evidence type="ECO:0000313" key="1">
    <source>
        <dbReference type="EMBL" id="TSJ35975.1"/>
    </source>
</evidence>
<protein>
    <submittedName>
        <fullName evidence="1">Glycosyltransferase family 4 protein</fullName>
    </submittedName>
</protein>
<keyword evidence="2" id="KW-1185">Reference proteome</keyword>
<reference evidence="1 2" key="1">
    <citation type="submission" date="2019-07" db="EMBL/GenBank/DDBJ databases">
        <authorList>
            <person name="Huq M.A."/>
        </authorList>
    </citation>
    <scope>NUCLEOTIDE SEQUENCE [LARGE SCALE GENOMIC DNA]</scope>
    <source>
        <strain evidence="1 2">MAH-19</strain>
    </source>
</reference>
<proteinExistence type="predicted"/>
<dbReference type="RefSeq" id="WP_144250849.1">
    <property type="nucleotide sequence ID" value="NZ_VLPK01000008.1"/>
</dbReference>
<dbReference type="AlphaFoldDB" id="A0A556M865"/>
<dbReference type="OrthoDB" id="1406894at2"/>
<accession>A0A556M865</accession>
<dbReference type="SUPFAM" id="SSF53756">
    <property type="entry name" value="UDP-Glycosyltransferase/glycogen phosphorylase"/>
    <property type="match status" value="1"/>
</dbReference>
<keyword evidence="1" id="KW-0808">Transferase</keyword>
<sequence length="402" mass="45140">MKGLTIGIVTQSHLCRNPRVLKEAIAAASAGYEVIILNTVVSQALYREDLSAVSDHPHIRISPVADLTQSGLRSFTDRVVLKLGMFFVSRLKVQSFLALGYGALRYFSCCKGIRADLYICHQELATYTGSRLLKAGFKVAFDLEDWYSEDLLPGARATRPVNLLRTAECKALRQGVFCMTTSYAMAKELAKRYDSAVPAVIYNIFPRNSESAPKKSAFTTPLKLFWFSQTIGPGRGIEEFIRLSSSFRQGYELHLLGNVDEYFREQLTALMTGVHRLFFHPLVTERELPDRIRDFDIGLALELTEPLSRNYTITNKFFQYLEAGLPVIATATAGQREVFEQFKAGFMLPTAPGPIDLEDLEIWLNNPSTLRKAQFTAHQASAFYTWDSQMKTMLTLIQGAIG</sequence>
<comment type="caution">
    <text evidence="1">The sequence shown here is derived from an EMBL/GenBank/DDBJ whole genome shotgun (WGS) entry which is preliminary data.</text>
</comment>